<evidence type="ECO:0000313" key="3">
    <source>
        <dbReference type="EMBL" id="CAD6253251.1"/>
    </source>
</evidence>
<dbReference type="CDD" id="cd22160">
    <property type="entry name" value="F-box_AtFBL13-like"/>
    <property type="match status" value="2"/>
</dbReference>
<reference evidence="3" key="1">
    <citation type="submission" date="2020-10" db="EMBL/GenBank/DDBJ databases">
        <authorList>
            <person name="Han B."/>
            <person name="Lu T."/>
            <person name="Zhao Q."/>
            <person name="Huang X."/>
            <person name="Zhao Y."/>
        </authorList>
    </citation>
    <scope>NUCLEOTIDE SEQUENCE</scope>
</reference>
<feature type="region of interest" description="Disordered" evidence="1">
    <location>
        <begin position="513"/>
        <end position="532"/>
    </location>
</feature>
<proteinExistence type="predicted"/>
<gene>
    <name evidence="3" type="ORF">NCGR_LOCUS36883</name>
</gene>
<dbReference type="PROSITE" id="PS50181">
    <property type="entry name" value="FBOX"/>
    <property type="match status" value="1"/>
</dbReference>
<dbReference type="SUPFAM" id="SSF52047">
    <property type="entry name" value="RNI-like"/>
    <property type="match status" value="2"/>
</dbReference>
<dbReference type="InterPro" id="IPR053781">
    <property type="entry name" value="F-box_AtFBL13-like"/>
</dbReference>
<feature type="domain" description="F-box" evidence="2">
    <location>
        <begin position="455"/>
        <end position="505"/>
    </location>
</feature>
<evidence type="ECO:0000313" key="4">
    <source>
        <dbReference type="Proteomes" id="UP000604825"/>
    </source>
</evidence>
<dbReference type="AlphaFoldDB" id="A0A811Q960"/>
<organism evidence="3 4">
    <name type="scientific">Miscanthus lutarioriparius</name>
    <dbReference type="NCBI Taxonomy" id="422564"/>
    <lineage>
        <taxon>Eukaryota</taxon>
        <taxon>Viridiplantae</taxon>
        <taxon>Streptophyta</taxon>
        <taxon>Embryophyta</taxon>
        <taxon>Tracheophyta</taxon>
        <taxon>Spermatophyta</taxon>
        <taxon>Magnoliopsida</taxon>
        <taxon>Liliopsida</taxon>
        <taxon>Poales</taxon>
        <taxon>Poaceae</taxon>
        <taxon>PACMAD clade</taxon>
        <taxon>Panicoideae</taxon>
        <taxon>Andropogonodae</taxon>
        <taxon>Andropogoneae</taxon>
        <taxon>Saccharinae</taxon>
        <taxon>Miscanthus</taxon>
    </lineage>
</organism>
<dbReference type="InterPro" id="IPR053197">
    <property type="entry name" value="F-box_SCFL_complex_component"/>
</dbReference>
<dbReference type="OrthoDB" id="586540at2759"/>
<comment type="caution">
    <text evidence="3">The sequence shown here is derived from an EMBL/GenBank/DDBJ whole genome shotgun (WGS) entry which is preliminary data.</text>
</comment>
<evidence type="ECO:0000256" key="1">
    <source>
        <dbReference type="SAM" id="MobiDB-lite"/>
    </source>
</evidence>
<dbReference type="PANTHER" id="PTHR34223">
    <property type="entry name" value="OS11G0201299 PROTEIN"/>
    <property type="match status" value="1"/>
</dbReference>
<dbReference type="Gene3D" id="1.20.1280.50">
    <property type="match status" value="1"/>
</dbReference>
<name>A0A811Q960_9POAL</name>
<dbReference type="InterPro" id="IPR055411">
    <property type="entry name" value="LRR_FXL15/At3g58940/PEG3-like"/>
</dbReference>
<dbReference type="Pfam" id="PF00646">
    <property type="entry name" value="F-box"/>
    <property type="match status" value="2"/>
</dbReference>
<keyword evidence="4" id="KW-1185">Reference proteome</keyword>
<dbReference type="PANTHER" id="PTHR34223:SF27">
    <property type="entry name" value="F-BOX DOMAIN-CONTAINING PROTEIN"/>
    <property type="match status" value="1"/>
</dbReference>
<feature type="compositionally biased region" description="Acidic residues" evidence="1">
    <location>
        <begin position="516"/>
        <end position="529"/>
    </location>
</feature>
<evidence type="ECO:0000259" key="2">
    <source>
        <dbReference type="PROSITE" id="PS50181"/>
    </source>
</evidence>
<feature type="region of interest" description="Disordered" evidence="1">
    <location>
        <begin position="78"/>
        <end position="111"/>
    </location>
</feature>
<dbReference type="InterPro" id="IPR001810">
    <property type="entry name" value="F-box_dom"/>
</dbReference>
<protein>
    <recommendedName>
        <fullName evidence="2">F-box domain-containing protein</fullName>
    </recommendedName>
</protein>
<dbReference type="SMART" id="SM00256">
    <property type="entry name" value="FBOX"/>
    <property type="match status" value="2"/>
</dbReference>
<dbReference type="Proteomes" id="UP000604825">
    <property type="component" value="Unassembled WGS sequence"/>
</dbReference>
<dbReference type="InterPro" id="IPR036047">
    <property type="entry name" value="F-box-like_dom_sf"/>
</dbReference>
<dbReference type="InterPro" id="IPR032675">
    <property type="entry name" value="LRR_dom_sf"/>
</dbReference>
<feature type="region of interest" description="Disordered" evidence="1">
    <location>
        <begin position="1"/>
        <end position="24"/>
    </location>
</feature>
<dbReference type="SUPFAM" id="SSF81383">
    <property type="entry name" value="F-box domain"/>
    <property type="match status" value="2"/>
</dbReference>
<dbReference type="Pfam" id="PF24758">
    <property type="entry name" value="LRR_At5g56370"/>
    <property type="match status" value="2"/>
</dbReference>
<dbReference type="EMBL" id="CAJGYO010000009">
    <property type="protein sequence ID" value="CAD6253251.1"/>
    <property type="molecule type" value="Genomic_DNA"/>
</dbReference>
<sequence length="889" mass="99820">MELGDAFRKPARASGVVGGSSAGGPDRLSSLPDCLLHTIMSSLKARQAVQTCVLSTRWRHLWRSVPCLDIDFDEFNKAPPSDDSSSSDDGTFDSDSDRWNDDPDADDDDDNIHNDWEHFTKYKDWEDFEDFAVTLIRRCNIAQLDSFQLHTDGSRAPEFGNRVAAGWLRRAMKYCTPDHANQQGLSSGSWRLKRLHLCHVLLDDHFVKCVSSVCRSLEDLELYNCSCEIQSITSQSLKTLVLKRCGWRNLSEIISPTLKTLVIDGGSNIGACVLVILAPSVVYLHLAMRVDYFSGGVSLNEVPSVAKALIHLWYHKYVYARSKLAGDQFKLLCSISNSTNLELLGVGTTVLGKEPKFQEFKNLRSLLLDRCDLSDDFKTLVFFLRSSPILEKLTLRCCEFPKYSNKKKGTPILNKTSSSELRGLDLLWHAMEPEDAFRKRARASGVVGGTSAGGPDRLSSLPDCLLHTIMSSLKARQVVQTSVLSTRWRHLWRSVPCLDIDFDEFSNTAPASDVFDSNESDDDTSDSDSDNWHNHKDWEHVTKYKDWEDFEDFAVTLMRSCNIAQLDSFRLHVVQSRAPEFGNRVAAGWLRRAMKYCTPDRASYQGLSSGSWRLKRLHLCHVLLDNNFLKHVSSVCCSLEDLELDDCSCQIQSITSHSLKTLVLKKCRWRNLSEIISPTLKTLVIDGGSNTDACVLVILAPALAYLHLAMHITLFRGGVSLNEVPSIAKALIHLRGHRHCSVRSKIGGDQFKLLCCISNSTNLELSGVGTTVLGKGSRFQEFKNLRNLLLCNCDLSDDFKTLVFFLRSSPILEKLTLRHCVFPEYSNKKKGTPILNKTSSSELHGLDLLCENLKVEIIYGNGYGPHLIRLLRRVSVNLSKNNIKLTKVN</sequence>
<accession>A0A811Q960</accession>
<dbReference type="Gene3D" id="3.80.10.10">
    <property type="entry name" value="Ribonuclease Inhibitor"/>
    <property type="match status" value="2"/>
</dbReference>